<dbReference type="STRING" id="642780.SAMN04488570_1859"/>
<proteinExistence type="predicted"/>
<organism evidence="5 6">
    <name type="scientific">Nocardioides scoriae</name>
    <dbReference type="NCBI Taxonomy" id="642780"/>
    <lineage>
        <taxon>Bacteria</taxon>
        <taxon>Bacillati</taxon>
        <taxon>Actinomycetota</taxon>
        <taxon>Actinomycetes</taxon>
        <taxon>Propionibacteriales</taxon>
        <taxon>Nocardioidaceae</taxon>
        <taxon>Nocardioides</taxon>
    </lineage>
</organism>
<dbReference type="Proteomes" id="UP000198859">
    <property type="component" value="Chromosome I"/>
</dbReference>
<dbReference type="GO" id="GO:0006355">
    <property type="term" value="P:regulation of DNA-templated transcription"/>
    <property type="evidence" value="ECO:0007669"/>
    <property type="project" value="InterPro"/>
</dbReference>
<reference evidence="6" key="1">
    <citation type="submission" date="2016-10" db="EMBL/GenBank/DDBJ databases">
        <authorList>
            <person name="Varghese N."/>
            <person name="Submissions S."/>
        </authorList>
    </citation>
    <scope>NUCLEOTIDE SEQUENCE [LARGE SCALE GENOMIC DNA]</scope>
    <source>
        <strain evidence="6">DSM 22127</strain>
    </source>
</reference>
<dbReference type="InterPro" id="IPR001789">
    <property type="entry name" value="Sig_transdc_resp-reg_receiver"/>
</dbReference>
<dbReference type="InterPro" id="IPR000792">
    <property type="entry name" value="Tscrpt_reg_LuxR_C"/>
</dbReference>
<gene>
    <name evidence="5" type="ORF">SAMN04488570_1859</name>
</gene>
<accession>A0A1H1S4V6</accession>
<dbReference type="InterPro" id="IPR039420">
    <property type="entry name" value="WalR-like"/>
</dbReference>
<protein>
    <submittedName>
        <fullName evidence="5">DNA-binding response regulator, NarL/FixJ family, contains REC and HTH domains</fullName>
    </submittedName>
</protein>
<dbReference type="InterPro" id="IPR011006">
    <property type="entry name" value="CheY-like_superfamily"/>
</dbReference>
<dbReference type="Pfam" id="PF00072">
    <property type="entry name" value="Response_reg"/>
    <property type="match status" value="1"/>
</dbReference>
<dbReference type="AlphaFoldDB" id="A0A1H1S4V6"/>
<evidence type="ECO:0000256" key="2">
    <source>
        <dbReference type="PROSITE-ProRule" id="PRU00169"/>
    </source>
</evidence>
<evidence type="ECO:0000259" key="4">
    <source>
        <dbReference type="PROSITE" id="PS50110"/>
    </source>
</evidence>
<comment type="caution">
    <text evidence="2">Lacks conserved residue(s) required for the propagation of feature annotation.</text>
</comment>
<dbReference type="PROSITE" id="PS50043">
    <property type="entry name" value="HTH_LUXR_2"/>
    <property type="match status" value="1"/>
</dbReference>
<dbReference type="GO" id="GO:0003677">
    <property type="term" value="F:DNA binding"/>
    <property type="evidence" value="ECO:0007669"/>
    <property type="project" value="UniProtKB-KW"/>
</dbReference>
<evidence type="ECO:0000313" key="6">
    <source>
        <dbReference type="Proteomes" id="UP000198859"/>
    </source>
</evidence>
<feature type="domain" description="HTH luxR-type" evidence="3">
    <location>
        <begin position="144"/>
        <end position="209"/>
    </location>
</feature>
<name>A0A1H1S4V6_9ACTN</name>
<dbReference type="GO" id="GO:0000160">
    <property type="term" value="P:phosphorelay signal transduction system"/>
    <property type="evidence" value="ECO:0007669"/>
    <property type="project" value="InterPro"/>
</dbReference>
<dbReference type="InterPro" id="IPR016032">
    <property type="entry name" value="Sig_transdc_resp-reg_C-effctor"/>
</dbReference>
<evidence type="ECO:0000256" key="1">
    <source>
        <dbReference type="ARBA" id="ARBA00023125"/>
    </source>
</evidence>
<dbReference type="Gene3D" id="3.40.50.2300">
    <property type="match status" value="1"/>
</dbReference>
<dbReference type="SUPFAM" id="SSF52172">
    <property type="entry name" value="CheY-like"/>
    <property type="match status" value="1"/>
</dbReference>
<keyword evidence="1 5" id="KW-0238">DNA-binding</keyword>
<sequence>MVLHDAHDIFRRGVAAVLLDDPSTDLVRETSSFAELAELPDDVHAHVALVGVRAFELDELEVLSRLRVRHPWLRVLVMTTEESPEVLESSRVAGADALISKSVSAEHLIAAARSMVDGRPPADPEHRVRIVAQATGAEVEARAAAEPGPRLTRQEQRILELLARGLTNRQIAETLTLQEKTVRNHVTAVLAKLGVERRTQAALLAVRTGLTTVD</sequence>
<dbReference type="SMART" id="SM00421">
    <property type="entry name" value="HTH_LUXR"/>
    <property type="match status" value="1"/>
</dbReference>
<dbReference type="CDD" id="cd06170">
    <property type="entry name" value="LuxR_C_like"/>
    <property type="match status" value="1"/>
</dbReference>
<dbReference type="PROSITE" id="PS50110">
    <property type="entry name" value="RESPONSE_REGULATORY"/>
    <property type="match status" value="1"/>
</dbReference>
<dbReference type="EMBL" id="LT629757">
    <property type="protein sequence ID" value="SDS42808.1"/>
    <property type="molecule type" value="Genomic_DNA"/>
</dbReference>
<dbReference type="PROSITE" id="PS00622">
    <property type="entry name" value="HTH_LUXR_1"/>
    <property type="match status" value="1"/>
</dbReference>
<dbReference type="Pfam" id="PF00196">
    <property type="entry name" value="GerE"/>
    <property type="match status" value="1"/>
</dbReference>
<dbReference type="PANTHER" id="PTHR43214">
    <property type="entry name" value="TWO-COMPONENT RESPONSE REGULATOR"/>
    <property type="match status" value="1"/>
</dbReference>
<dbReference type="SUPFAM" id="SSF46894">
    <property type="entry name" value="C-terminal effector domain of the bipartite response regulators"/>
    <property type="match status" value="1"/>
</dbReference>
<dbReference type="PRINTS" id="PR00038">
    <property type="entry name" value="HTHLUXR"/>
</dbReference>
<evidence type="ECO:0000259" key="3">
    <source>
        <dbReference type="PROSITE" id="PS50043"/>
    </source>
</evidence>
<evidence type="ECO:0000313" key="5">
    <source>
        <dbReference type="EMBL" id="SDS42808.1"/>
    </source>
</evidence>
<feature type="domain" description="Response regulatory" evidence="4">
    <location>
        <begin position="1"/>
        <end position="116"/>
    </location>
</feature>
<dbReference type="PANTHER" id="PTHR43214:SF43">
    <property type="entry name" value="TWO-COMPONENT RESPONSE REGULATOR"/>
    <property type="match status" value="1"/>
</dbReference>
<keyword evidence="6" id="KW-1185">Reference proteome</keyword>